<organism evidence="5 6">
    <name type="scientific">Amycolatopsis sacchari</name>
    <dbReference type="NCBI Taxonomy" id="115433"/>
    <lineage>
        <taxon>Bacteria</taxon>
        <taxon>Bacillati</taxon>
        <taxon>Actinomycetota</taxon>
        <taxon>Actinomycetes</taxon>
        <taxon>Pseudonocardiales</taxon>
        <taxon>Pseudonocardiaceae</taxon>
        <taxon>Amycolatopsis</taxon>
    </lineage>
</organism>
<name>A0A1I3XJJ3_9PSEU</name>
<dbReference type="PANTHER" id="PTHR22604">
    <property type="entry name" value="OXIDOREDUCTASES"/>
    <property type="match status" value="1"/>
</dbReference>
<protein>
    <submittedName>
        <fullName evidence="5">Predicted dehydrogenase</fullName>
    </submittedName>
</protein>
<dbReference type="Pfam" id="PF01408">
    <property type="entry name" value="GFO_IDH_MocA"/>
    <property type="match status" value="1"/>
</dbReference>
<dbReference type="Gene3D" id="3.40.50.720">
    <property type="entry name" value="NAD(P)-binding Rossmann-like Domain"/>
    <property type="match status" value="1"/>
</dbReference>
<sequence length="322" mass="35054">MVLRIGILGAAAIAPAAVVRPARHVADVEVTAIAARDVARARRFAGKHGIRHVHRDYESLLADPEIDAVYLPLPNGLHGRWTLAAIEAGKHVLCEKPFTANAEEAEAVAAAARASGLVVVEAFHYRHHALIRRMLELLPELGDIRRIDTWMSFPLLPRGDIRWNLGLAGGATMDAGCYAIHLLRTLAGAEPEVLSAQAKLRFPGVDRSMRAEFAFPDGRTGSIAVSLLSRVSLGARVTGSLGEMRVFNPFMPQFAYRLKVRGRRVRVPRQPGTYEAQLRAFAGAVLRGEPFPTGLDDAIANMRVIDACYAAAGLPRREPTTR</sequence>
<proteinExistence type="inferred from homology"/>
<keyword evidence="6" id="KW-1185">Reference proteome</keyword>
<keyword evidence="2" id="KW-0560">Oxidoreductase</keyword>
<reference evidence="5 6" key="1">
    <citation type="submission" date="2016-10" db="EMBL/GenBank/DDBJ databases">
        <authorList>
            <person name="de Groot N.N."/>
        </authorList>
    </citation>
    <scope>NUCLEOTIDE SEQUENCE [LARGE SCALE GENOMIC DNA]</scope>
    <source>
        <strain evidence="5 6">DSM 44468</strain>
    </source>
</reference>
<evidence type="ECO:0000259" key="3">
    <source>
        <dbReference type="Pfam" id="PF01408"/>
    </source>
</evidence>
<feature type="domain" description="GFO/IDH/MocA-like oxidoreductase" evidence="4">
    <location>
        <begin position="140"/>
        <end position="244"/>
    </location>
</feature>
<comment type="similarity">
    <text evidence="1">Belongs to the Gfo/Idh/MocA family.</text>
</comment>
<dbReference type="EMBL" id="FORP01000015">
    <property type="protein sequence ID" value="SFK19692.1"/>
    <property type="molecule type" value="Genomic_DNA"/>
</dbReference>
<dbReference type="STRING" id="115433.SAMN05421835_115146"/>
<dbReference type="SUPFAM" id="SSF55347">
    <property type="entry name" value="Glyceraldehyde-3-phosphate dehydrogenase-like, C-terminal domain"/>
    <property type="match status" value="1"/>
</dbReference>
<dbReference type="GO" id="GO:0016491">
    <property type="term" value="F:oxidoreductase activity"/>
    <property type="evidence" value="ECO:0007669"/>
    <property type="project" value="UniProtKB-KW"/>
</dbReference>
<evidence type="ECO:0000256" key="1">
    <source>
        <dbReference type="ARBA" id="ARBA00010928"/>
    </source>
</evidence>
<evidence type="ECO:0000313" key="5">
    <source>
        <dbReference type="EMBL" id="SFK19692.1"/>
    </source>
</evidence>
<dbReference type="InterPro" id="IPR036291">
    <property type="entry name" value="NAD(P)-bd_dom_sf"/>
</dbReference>
<accession>A0A1I3XJJ3</accession>
<dbReference type="Gene3D" id="3.30.360.10">
    <property type="entry name" value="Dihydrodipicolinate Reductase, domain 2"/>
    <property type="match status" value="1"/>
</dbReference>
<dbReference type="RefSeq" id="WP_091511522.1">
    <property type="nucleotide sequence ID" value="NZ_CBDQZW010000038.1"/>
</dbReference>
<dbReference type="InterPro" id="IPR055170">
    <property type="entry name" value="GFO_IDH_MocA-like_dom"/>
</dbReference>
<evidence type="ECO:0000313" key="6">
    <source>
        <dbReference type="Proteomes" id="UP000199025"/>
    </source>
</evidence>
<evidence type="ECO:0000256" key="2">
    <source>
        <dbReference type="ARBA" id="ARBA00023002"/>
    </source>
</evidence>
<gene>
    <name evidence="5" type="ORF">SAMN05421835_115146</name>
</gene>
<dbReference type="PANTHER" id="PTHR22604:SF105">
    <property type="entry name" value="TRANS-1,2-DIHYDROBENZENE-1,2-DIOL DEHYDROGENASE"/>
    <property type="match status" value="1"/>
</dbReference>
<dbReference type="AlphaFoldDB" id="A0A1I3XJJ3"/>
<dbReference type="InterPro" id="IPR050984">
    <property type="entry name" value="Gfo/Idh/MocA_domain"/>
</dbReference>
<evidence type="ECO:0000259" key="4">
    <source>
        <dbReference type="Pfam" id="PF22725"/>
    </source>
</evidence>
<dbReference type="InterPro" id="IPR000683">
    <property type="entry name" value="Gfo/Idh/MocA-like_OxRdtase_N"/>
</dbReference>
<dbReference type="SUPFAM" id="SSF51735">
    <property type="entry name" value="NAD(P)-binding Rossmann-fold domains"/>
    <property type="match status" value="1"/>
</dbReference>
<dbReference type="Pfam" id="PF22725">
    <property type="entry name" value="GFO_IDH_MocA_C3"/>
    <property type="match status" value="1"/>
</dbReference>
<dbReference type="Proteomes" id="UP000199025">
    <property type="component" value="Unassembled WGS sequence"/>
</dbReference>
<dbReference type="OrthoDB" id="9815825at2"/>
<dbReference type="GO" id="GO:0000166">
    <property type="term" value="F:nucleotide binding"/>
    <property type="evidence" value="ECO:0007669"/>
    <property type="project" value="InterPro"/>
</dbReference>
<feature type="domain" description="Gfo/Idh/MocA-like oxidoreductase N-terminal" evidence="3">
    <location>
        <begin position="3"/>
        <end position="121"/>
    </location>
</feature>